<dbReference type="AlphaFoldDB" id="A0AAU7ETN4"/>
<name>A0AAU7ETN4_9PSED</name>
<organism evidence="1">
    <name type="scientific">Pseudomonas iranensis</name>
    <dbReference type="NCBI Taxonomy" id="2745503"/>
    <lineage>
        <taxon>Bacteria</taxon>
        <taxon>Pseudomonadati</taxon>
        <taxon>Pseudomonadota</taxon>
        <taxon>Gammaproteobacteria</taxon>
        <taxon>Pseudomonadales</taxon>
        <taxon>Pseudomonadaceae</taxon>
        <taxon>Pseudomonas</taxon>
    </lineage>
</organism>
<accession>A0AAU7ETN4</accession>
<evidence type="ECO:0000313" key="1">
    <source>
        <dbReference type="EMBL" id="XBL94983.1"/>
    </source>
</evidence>
<reference evidence="1" key="1">
    <citation type="submission" date="2024-05" db="EMBL/GenBank/DDBJ databases">
        <title>Draft genome sequence of Pseudomonas iranensis M7D1.</title>
        <authorList>
            <person name="Miller S.L."/>
            <person name="Nsubuga A."/>
            <person name="Lu N."/>
            <person name="King J."/>
            <person name="Shears P."/>
            <person name="Lawson P.A."/>
        </authorList>
    </citation>
    <scope>NUCLEOTIDE SEQUENCE</scope>
    <source>
        <strain evidence="1">M7D1</strain>
    </source>
</reference>
<protein>
    <submittedName>
        <fullName evidence="1">Uncharacterized protein</fullName>
    </submittedName>
</protein>
<dbReference type="EMBL" id="CP157354">
    <property type="protein sequence ID" value="XBL94983.1"/>
    <property type="molecule type" value="Genomic_DNA"/>
</dbReference>
<sequence>MSPLEPYLQDIDGTLRPDADGLKEYKGRKFADIANDDGSAAGQTVMVAYHDLIKAWRARLPSERTGGNHNNSYDQLIDRVTASKGPIVRLPKGRKGCSNDIVWPVAEHHRP</sequence>
<gene>
    <name evidence="1" type="ORF">ABHN08_20235</name>
</gene>
<proteinExistence type="predicted"/>